<evidence type="ECO:0000259" key="1">
    <source>
        <dbReference type="SMART" id="SM00579"/>
    </source>
</evidence>
<organism evidence="2 3">
    <name type="scientific">Coptis chinensis</name>
    <dbReference type="NCBI Taxonomy" id="261450"/>
    <lineage>
        <taxon>Eukaryota</taxon>
        <taxon>Viridiplantae</taxon>
        <taxon>Streptophyta</taxon>
        <taxon>Embryophyta</taxon>
        <taxon>Tracheophyta</taxon>
        <taxon>Spermatophyta</taxon>
        <taxon>Magnoliopsida</taxon>
        <taxon>Ranunculales</taxon>
        <taxon>Ranunculaceae</taxon>
        <taxon>Coptidoideae</taxon>
        <taxon>Coptis</taxon>
    </lineage>
</organism>
<dbReference type="SMART" id="SM00579">
    <property type="entry name" value="FBD"/>
    <property type="match status" value="1"/>
</dbReference>
<dbReference type="OrthoDB" id="612216at2759"/>
<accession>A0A835H2S6</accession>
<dbReference type="Pfam" id="PF24758">
    <property type="entry name" value="LRR_At5g56370"/>
    <property type="match status" value="1"/>
</dbReference>
<keyword evidence="3" id="KW-1185">Reference proteome</keyword>
<gene>
    <name evidence="2" type="ORF">IFM89_035732</name>
</gene>
<dbReference type="InterPro" id="IPR006566">
    <property type="entry name" value="FBD"/>
</dbReference>
<dbReference type="InterPro" id="IPR050232">
    <property type="entry name" value="FBL13/AtMIF1-like"/>
</dbReference>
<dbReference type="InterPro" id="IPR032675">
    <property type="entry name" value="LRR_dom_sf"/>
</dbReference>
<dbReference type="Proteomes" id="UP000631114">
    <property type="component" value="Unassembled WGS sequence"/>
</dbReference>
<evidence type="ECO:0000313" key="2">
    <source>
        <dbReference type="EMBL" id="KAF9590523.1"/>
    </source>
</evidence>
<comment type="caution">
    <text evidence="2">The sequence shown here is derived from an EMBL/GenBank/DDBJ whole genome shotgun (WGS) entry which is preliminary data.</text>
</comment>
<dbReference type="EMBL" id="JADFTS010000009">
    <property type="protein sequence ID" value="KAF9590523.1"/>
    <property type="molecule type" value="Genomic_DNA"/>
</dbReference>
<dbReference type="SUPFAM" id="SSF52058">
    <property type="entry name" value="L domain-like"/>
    <property type="match status" value="1"/>
</dbReference>
<dbReference type="PANTHER" id="PTHR31900">
    <property type="entry name" value="F-BOX/RNI SUPERFAMILY PROTEIN-RELATED"/>
    <property type="match status" value="1"/>
</dbReference>
<protein>
    <recommendedName>
        <fullName evidence="1">FBD domain-containing protein</fullName>
    </recommendedName>
</protein>
<proteinExistence type="predicted"/>
<dbReference type="PANTHER" id="PTHR31900:SF34">
    <property type="entry name" value="EMB|CAB62440.1-RELATED"/>
    <property type="match status" value="1"/>
</dbReference>
<dbReference type="Gene3D" id="3.80.10.10">
    <property type="entry name" value="Ribonuclease Inhibitor"/>
    <property type="match status" value="1"/>
</dbReference>
<dbReference type="InterPro" id="IPR055411">
    <property type="entry name" value="LRR_FXL15/At3g58940/PEG3-like"/>
</dbReference>
<name>A0A835H2S6_9MAGN</name>
<dbReference type="AlphaFoldDB" id="A0A835H2S6"/>
<evidence type="ECO:0000313" key="3">
    <source>
        <dbReference type="Proteomes" id="UP000631114"/>
    </source>
</evidence>
<reference evidence="2 3" key="1">
    <citation type="submission" date="2020-10" db="EMBL/GenBank/DDBJ databases">
        <title>The Coptis chinensis genome and diversification of protoberbering-type alkaloids.</title>
        <authorList>
            <person name="Wang B."/>
            <person name="Shu S."/>
            <person name="Song C."/>
            <person name="Liu Y."/>
        </authorList>
    </citation>
    <scope>NUCLEOTIDE SEQUENCE [LARGE SCALE GENOMIC DNA]</scope>
    <source>
        <strain evidence="2">HL-2020</strain>
        <tissue evidence="2">Leaf</tissue>
    </source>
</reference>
<feature type="domain" description="FBD" evidence="1">
    <location>
        <begin position="219"/>
        <end position="293"/>
    </location>
</feature>
<sequence>MKFVNSVLLRRENCGIQKFSLRFSGYYCTSIHVNEWILSAVDHNVRELSISFYASKTFELPSFIFTCRSLTALTLYLNCSTLNVPSSIHLPFLKTLHLTAVAFSDDSLPLFSNCPILENDYLTFNDVVHDFVIRVSALSLLTLEYKDYRVQNICLEHMSSLKNAFIDLNFDWNGKERICRHRVGILLRGLSNVEFLKISSAIIKHLFDTKESLETQNSECLVDNLKIINIRSFTGNEQEIIFVKYLLMRACALERIIIVCLKQFSINLELQTEIGDGILLHPRGSPDSEVTFVTMR</sequence>